<dbReference type="Pfam" id="PF00079">
    <property type="entry name" value="Serpin"/>
    <property type="match status" value="2"/>
</dbReference>
<evidence type="ECO:0000259" key="3">
    <source>
        <dbReference type="SMART" id="SM00093"/>
    </source>
</evidence>
<evidence type="ECO:0000256" key="1">
    <source>
        <dbReference type="ARBA" id="ARBA00009500"/>
    </source>
</evidence>
<organism evidence="4 5">
    <name type="scientific">Rhododendron williamsianum</name>
    <dbReference type="NCBI Taxonomy" id="262921"/>
    <lineage>
        <taxon>Eukaryota</taxon>
        <taxon>Viridiplantae</taxon>
        <taxon>Streptophyta</taxon>
        <taxon>Embryophyta</taxon>
        <taxon>Tracheophyta</taxon>
        <taxon>Spermatophyta</taxon>
        <taxon>Magnoliopsida</taxon>
        <taxon>eudicotyledons</taxon>
        <taxon>Gunneridae</taxon>
        <taxon>Pentapetalae</taxon>
        <taxon>asterids</taxon>
        <taxon>Ericales</taxon>
        <taxon>Ericaceae</taxon>
        <taxon>Ericoideae</taxon>
        <taxon>Rhodoreae</taxon>
        <taxon>Rhododendron</taxon>
    </lineage>
</organism>
<comment type="caution">
    <text evidence="4">The sequence shown here is derived from an EMBL/GenBank/DDBJ whole genome shotgun (WGS) entry which is preliminary data.</text>
</comment>
<evidence type="ECO:0000313" key="4">
    <source>
        <dbReference type="EMBL" id="KAE9457110.1"/>
    </source>
</evidence>
<dbReference type="GO" id="GO:0004867">
    <property type="term" value="F:serine-type endopeptidase inhibitor activity"/>
    <property type="evidence" value="ECO:0007669"/>
    <property type="project" value="InterPro"/>
</dbReference>
<feature type="non-terminal residue" evidence="4">
    <location>
        <position position="1"/>
    </location>
</feature>
<dbReference type="InterPro" id="IPR042185">
    <property type="entry name" value="Serpin_sf_2"/>
</dbReference>
<accession>A0A6A4LFH1</accession>
<dbReference type="SMART" id="SM00093">
    <property type="entry name" value="SERPIN"/>
    <property type="match status" value="1"/>
</dbReference>
<feature type="domain" description="Serpin" evidence="3">
    <location>
        <begin position="10"/>
        <end position="529"/>
    </location>
</feature>
<name>A0A6A4LFH1_9ERIC</name>
<evidence type="ECO:0000256" key="2">
    <source>
        <dbReference type="RuleBase" id="RU000411"/>
    </source>
</evidence>
<comment type="similarity">
    <text evidence="1 2">Belongs to the serpin family.</text>
</comment>
<dbReference type="GO" id="GO:0005615">
    <property type="term" value="C:extracellular space"/>
    <property type="evidence" value="ECO:0007669"/>
    <property type="project" value="InterPro"/>
</dbReference>
<protein>
    <recommendedName>
        <fullName evidence="3">Serpin domain-containing protein</fullName>
    </recommendedName>
</protein>
<sequence length="534" mass="59937">MDFCTQLASQWMLEEVKKSRENNLVVSPVSLNLLLNMVAAGLKGSTLEYTLGYLGSENIDAINSKSREMMAVAAAVGSTKDGHDDGGPMLAMVNGAWADQRFPLKPLYEEKILKDIFNCESKTVDFATQAAEVRDEVNAWAEAVSRGLIKNFLDPGTPSPNTALILANGLYFKGTWDHDYRFVKERTERKDFYLLNGDTISVPFMTSSKMYPCGSFDGFKVLNIPYEKGKCERYFSMYFFLPDERHGLQNLLEKLINSDPKTYFHLPKVVLDKFWIPKFKFSYKFEVSEAMRDTGAPFSFAENPTDLSEMLHIPEGARLPPTSIIQKACIEIDEKGTEAAAITASLMFGSAECNTADRLTVSKSFQSHMKTESANKTSPCTFFLPDERCGLQNLLEKLINSNPEMYFYLSEALLDKFWIPKFRFSYKFEVSDAMNYTGTPFSFAKNPVDLSNMLHIPEGAQLPPAVIIQKACIEIDEKGTEAAAVTALTPPGGFSYHNPERSSFVADHPFVFMIREAKSGLIFFHRSSARSEPK</sequence>
<dbReference type="InterPro" id="IPR023795">
    <property type="entry name" value="Serpin_CS"/>
</dbReference>
<dbReference type="InterPro" id="IPR023796">
    <property type="entry name" value="Serpin_dom"/>
</dbReference>
<gene>
    <name evidence="4" type="ORF">C3L33_10989</name>
</gene>
<dbReference type="PANTHER" id="PTHR11461:SF340">
    <property type="entry name" value="SERPIN DOMAIN-CONTAINING PROTEIN"/>
    <property type="match status" value="1"/>
</dbReference>
<reference evidence="4 5" key="1">
    <citation type="journal article" date="2019" name="Genome Biol. Evol.">
        <title>The Rhododendron genome and chromosomal organization provide insight into shared whole-genome duplications across the heath family (Ericaceae).</title>
        <authorList>
            <person name="Soza V.L."/>
            <person name="Lindsley D."/>
            <person name="Waalkes A."/>
            <person name="Ramage E."/>
            <person name="Patwardhan R.P."/>
            <person name="Burton J.N."/>
            <person name="Adey A."/>
            <person name="Kumar A."/>
            <person name="Qiu R."/>
            <person name="Shendure J."/>
            <person name="Hall B."/>
        </authorList>
    </citation>
    <scope>NUCLEOTIDE SEQUENCE [LARGE SCALE GENOMIC DNA]</scope>
    <source>
        <strain evidence="4">RSF 1966-606</strain>
    </source>
</reference>
<dbReference type="Gene3D" id="3.30.497.10">
    <property type="entry name" value="Antithrombin, subunit I, domain 2"/>
    <property type="match status" value="2"/>
</dbReference>
<dbReference type="PROSITE" id="PS00284">
    <property type="entry name" value="SERPIN"/>
    <property type="match status" value="1"/>
</dbReference>
<dbReference type="InterPro" id="IPR036186">
    <property type="entry name" value="Serpin_sf"/>
</dbReference>
<dbReference type="EMBL" id="QEFC01001534">
    <property type="protein sequence ID" value="KAE9457110.1"/>
    <property type="molecule type" value="Genomic_DNA"/>
</dbReference>
<dbReference type="CDD" id="cd02043">
    <property type="entry name" value="serpinP_plants"/>
    <property type="match status" value="1"/>
</dbReference>
<dbReference type="Proteomes" id="UP000428333">
    <property type="component" value="Linkage Group LG06"/>
</dbReference>
<dbReference type="InterPro" id="IPR042178">
    <property type="entry name" value="Serpin_sf_1"/>
</dbReference>
<dbReference type="PANTHER" id="PTHR11461">
    <property type="entry name" value="SERINE PROTEASE INHIBITOR, SERPIN"/>
    <property type="match status" value="1"/>
</dbReference>
<proteinExistence type="inferred from homology"/>
<evidence type="ECO:0000313" key="5">
    <source>
        <dbReference type="Proteomes" id="UP000428333"/>
    </source>
</evidence>
<dbReference type="AlphaFoldDB" id="A0A6A4LFH1"/>
<dbReference type="SUPFAM" id="SSF56574">
    <property type="entry name" value="Serpins"/>
    <property type="match status" value="2"/>
</dbReference>
<dbReference type="OrthoDB" id="1063785at2759"/>
<keyword evidence="5" id="KW-1185">Reference proteome</keyword>
<dbReference type="InterPro" id="IPR000215">
    <property type="entry name" value="Serpin_fam"/>
</dbReference>
<dbReference type="Gene3D" id="2.30.39.10">
    <property type="entry name" value="Alpha-1-antitrypsin, domain 1"/>
    <property type="match status" value="1"/>
</dbReference>